<dbReference type="InterPro" id="IPR010071">
    <property type="entry name" value="AA_adenyl_dom"/>
</dbReference>
<dbReference type="OrthoDB" id="605930at2"/>
<dbReference type="PROSITE" id="PS50075">
    <property type="entry name" value="CARRIER"/>
    <property type="match status" value="1"/>
</dbReference>
<evidence type="ECO:0000256" key="3">
    <source>
        <dbReference type="ARBA" id="ARBA00022553"/>
    </source>
</evidence>
<dbReference type="NCBIfam" id="TIGR01733">
    <property type="entry name" value="AA-adenyl-dom"/>
    <property type="match status" value="1"/>
</dbReference>
<dbReference type="Pfam" id="PF13193">
    <property type="entry name" value="AMP-binding_C"/>
    <property type="match status" value="1"/>
</dbReference>
<dbReference type="SUPFAM" id="SSF56801">
    <property type="entry name" value="Acetyl-CoA synthetase-like"/>
    <property type="match status" value="1"/>
</dbReference>
<dbReference type="GO" id="GO:0031177">
    <property type="term" value="F:phosphopantetheine binding"/>
    <property type="evidence" value="ECO:0007669"/>
    <property type="project" value="TreeGrafter"/>
</dbReference>
<dbReference type="Pfam" id="PF00501">
    <property type="entry name" value="AMP-binding"/>
    <property type="match status" value="1"/>
</dbReference>
<name>A0A226H826_9FLAO</name>
<dbReference type="Pfam" id="PF00668">
    <property type="entry name" value="Condensation"/>
    <property type="match status" value="2"/>
</dbReference>
<dbReference type="FunFam" id="3.40.50.980:FF:000001">
    <property type="entry name" value="Non-ribosomal peptide synthetase"/>
    <property type="match status" value="1"/>
</dbReference>
<dbReference type="GO" id="GO:0044550">
    <property type="term" value="P:secondary metabolite biosynthetic process"/>
    <property type="evidence" value="ECO:0007669"/>
    <property type="project" value="TreeGrafter"/>
</dbReference>
<dbReference type="FunFam" id="1.10.1200.10:FF:000005">
    <property type="entry name" value="Nonribosomal peptide synthetase 1"/>
    <property type="match status" value="1"/>
</dbReference>
<dbReference type="EMBL" id="MUGW01000026">
    <property type="protein sequence ID" value="OXA89998.1"/>
    <property type="molecule type" value="Genomic_DNA"/>
</dbReference>
<sequence length="1485" mass="169776">MKLTLSQQDVYFEQLLFPNDPIYNIGAKIEIKGAINVAVFKEAYKKLIDQHDTYRSILLKNQEDVSMKVIEEHQSELGWVDFSTADNAAEQAAVYMRKEFTKPFDLFDEKLLHVFTLVKVSDSFHYLFSVYHHIITDGWGTSLMFQRLVQNYNEILEFGEVKTAYPFSYKDFAEDDFDYQNSVSFAEDKAYWVEKFAALPEALLEKESASIKNINQVNKSSRKELIIKRELYNELNQLAAAYKSSSFHLILAVLYTYFGRKHQNNDFAIGLPVLNRSKAIYKKTVGLFMGVSPLRIPLDFEATFEDLVLQIKNQLRQDYRHQRFPLGKLIQELQAFKEKEKIFNITLSYEKQNYATNFAHTQTRVIPLTHESERVALAIYIREFDEQEDVKIDFDYNVNYFNDLEIKQVVSHFQNLLKHVLAHPDKKLKEFTYLTAEENNQILVGFNDTETAYPKDKTFLDLFHQQVEQFPGKEALCDDLRSYSYAELNKVSNQIAEYLIASHGKKDKSPIAVLLERSANMVVILLGILKSGRPYIPLDPTFPEERLNYIIGNSQSKLLINEKEYSLNTANDEVVISAESIFEILDSFKGASGKPVSPNNTAYIIYTSGSTGNPKGVEIGHQSLLNFLTSIQIEPGVSAKDLFFSVTTYSFDISILEFFTPLIAGATLYMANHEVLSDPYLVIEKLKEVQPTVIQATPSFYQMLFHADWQGDKRLKVLCGGDLLSETLAEKLVDNCLEIWNMYGPTETTIWSSQKKIEQPNQASNIGKPINNTQFYILDQFLNPKPIGTTGAIYIAGDGLAKGYYKNEELSKEKFIANPFSNASLLYETGDVGKWNSEGEIEFLGRNDNQVKIRGYRIELGDIETQLNQIEGIENAVVLAKKGNQQEAFLVAFILKNDNNPEEQKINTILKANLPYYMIPHSIITLEKFPLTPNQKVDRKALLQLDIQQNISEADFTAPTSDLEKKLAYYWKQVLHTKESISVNDNFFALGGHSLNAVKLIGLVSKELSFTISLKTIFDYPTIETLANHLQDLKQDQAMALTTAETKSFYNVTPSQYNIWLASQQEKGSIAYNMSAAYHVTGTLNVQGIEDAIKKIISKYEILRTNFIEIDGLPFQKINPIDAIQFNIAIDQVKSENIDQKIEQLLNTAFDLETAVLLRVNVLQLENDQFVLLFATHHIVMDGLSLEIFIEAFIQNYNSSENLAISTEDHLQFQFKDYSEWFNRIAEEQAVKNELFWENYLEDYRPEPSFDHDSSSANDHQNGGKFLFELTTEDTLALKETALKEQVTLYTILMAALNVLIYKFSNHNDICIGTVNSGRTIPELNNQIGMFAKTMVLRTKIEPEQTFVTLLKNTQDNLLEVNEYQDVPLTTFSKSVFDVLLVYQNPEFSFGDIEDLKGFKLTTYPIDNKYSRLSVVFNFFESDHKLKAIVDYNADLFDENTIEIITQKFSKILEQAISNPSIEVGGIDASLGFEKNTAFDFEFNF</sequence>
<dbReference type="GO" id="GO:0003824">
    <property type="term" value="F:catalytic activity"/>
    <property type="evidence" value="ECO:0007669"/>
    <property type="project" value="InterPro"/>
</dbReference>
<protein>
    <submittedName>
        <fullName evidence="5">Non-ribosomal peptide synthetase</fullName>
    </submittedName>
</protein>
<dbReference type="PROSITE" id="PS00455">
    <property type="entry name" value="AMP_BINDING"/>
    <property type="match status" value="1"/>
</dbReference>
<comment type="cofactor">
    <cofactor evidence="1">
        <name>pantetheine 4'-phosphate</name>
        <dbReference type="ChEBI" id="CHEBI:47942"/>
    </cofactor>
</comment>
<dbReference type="Gene3D" id="1.10.1200.10">
    <property type="entry name" value="ACP-like"/>
    <property type="match status" value="1"/>
</dbReference>
<dbReference type="InterPro" id="IPR036736">
    <property type="entry name" value="ACP-like_sf"/>
</dbReference>
<keyword evidence="2" id="KW-0596">Phosphopantetheine</keyword>
<keyword evidence="3" id="KW-0597">Phosphoprotein</keyword>
<dbReference type="GO" id="GO:0005737">
    <property type="term" value="C:cytoplasm"/>
    <property type="evidence" value="ECO:0007669"/>
    <property type="project" value="TreeGrafter"/>
</dbReference>
<evidence type="ECO:0000313" key="5">
    <source>
        <dbReference type="EMBL" id="OXA89998.1"/>
    </source>
</evidence>
<dbReference type="RefSeq" id="WP_089050352.1">
    <property type="nucleotide sequence ID" value="NZ_FXTV01000004.1"/>
</dbReference>
<evidence type="ECO:0000313" key="6">
    <source>
        <dbReference type="Proteomes" id="UP000198345"/>
    </source>
</evidence>
<dbReference type="InterPro" id="IPR045851">
    <property type="entry name" value="AMP-bd_C_sf"/>
</dbReference>
<dbReference type="InterPro" id="IPR023213">
    <property type="entry name" value="CAT-like_dom_sf"/>
</dbReference>
<feature type="domain" description="Carrier" evidence="4">
    <location>
        <begin position="958"/>
        <end position="1034"/>
    </location>
</feature>
<dbReference type="InterPro" id="IPR009081">
    <property type="entry name" value="PP-bd_ACP"/>
</dbReference>
<dbReference type="Gene3D" id="2.30.38.10">
    <property type="entry name" value="Luciferase, Domain 3"/>
    <property type="match status" value="1"/>
</dbReference>
<dbReference type="Gene3D" id="3.40.50.980">
    <property type="match status" value="2"/>
</dbReference>
<dbReference type="PROSITE" id="PS00012">
    <property type="entry name" value="PHOSPHOPANTETHEINE"/>
    <property type="match status" value="1"/>
</dbReference>
<dbReference type="InterPro" id="IPR020845">
    <property type="entry name" value="AMP-binding_CS"/>
</dbReference>
<accession>A0A226H826</accession>
<keyword evidence="6" id="KW-1185">Reference proteome</keyword>
<organism evidence="5 6">
    <name type="scientific">Flavobacterium hercynium</name>
    <dbReference type="NCBI Taxonomy" id="387094"/>
    <lineage>
        <taxon>Bacteria</taxon>
        <taxon>Pseudomonadati</taxon>
        <taxon>Bacteroidota</taxon>
        <taxon>Flavobacteriia</taxon>
        <taxon>Flavobacteriales</taxon>
        <taxon>Flavobacteriaceae</taxon>
        <taxon>Flavobacterium</taxon>
    </lineage>
</organism>
<dbReference type="PANTHER" id="PTHR45527">
    <property type="entry name" value="NONRIBOSOMAL PEPTIDE SYNTHETASE"/>
    <property type="match status" value="1"/>
</dbReference>
<dbReference type="Gene3D" id="3.30.300.30">
    <property type="match status" value="1"/>
</dbReference>
<dbReference type="Gene3D" id="3.30.559.10">
    <property type="entry name" value="Chloramphenicol acetyltransferase-like domain"/>
    <property type="match status" value="2"/>
</dbReference>
<proteinExistence type="predicted"/>
<evidence type="ECO:0000256" key="1">
    <source>
        <dbReference type="ARBA" id="ARBA00001957"/>
    </source>
</evidence>
<dbReference type="SUPFAM" id="SSF47336">
    <property type="entry name" value="ACP-like"/>
    <property type="match status" value="1"/>
</dbReference>
<dbReference type="InterPro" id="IPR006162">
    <property type="entry name" value="Ppantetheine_attach_site"/>
</dbReference>
<dbReference type="Pfam" id="PF00550">
    <property type="entry name" value="PP-binding"/>
    <property type="match status" value="1"/>
</dbReference>
<evidence type="ECO:0000256" key="2">
    <source>
        <dbReference type="ARBA" id="ARBA00022450"/>
    </source>
</evidence>
<dbReference type="InterPro" id="IPR025110">
    <property type="entry name" value="AMP-bd_C"/>
</dbReference>
<dbReference type="PANTHER" id="PTHR45527:SF1">
    <property type="entry name" value="FATTY ACID SYNTHASE"/>
    <property type="match status" value="1"/>
</dbReference>
<dbReference type="GO" id="GO:0043041">
    <property type="term" value="P:amino acid activation for nonribosomal peptide biosynthetic process"/>
    <property type="evidence" value="ECO:0007669"/>
    <property type="project" value="TreeGrafter"/>
</dbReference>
<dbReference type="InterPro" id="IPR001242">
    <property type="entry name" value="Condensation_dom"/>
</dbReference>
<comment type="caution">
    <text evidence="5">The sequence shown here is derived from an EMBL/GenBank/DDBJ whole genome shotgun (WGS) entry which is preliminary data.</text>
</comment>
<gene>
    <name evidence="5" type="ORF">B0A66_13410</name>
</gene>
<dbReference type="SUPFAM" id="SSF52777">
    <property type="entry name" value="CoA-dependent acyltransferases"/>
    <property type="match status" value="4"/>
</dbReference>
<dbReference type="InterPro" id="IPR000873">
    <property type="entry name" value="AMP-dep_synth/lig_dom"/>
</dbReference>
<evidence type="ECO:0000259" key="4">
    <source>
        <dbReference type="PROSITE" id="PS50075"/>
    </source>
</evidence>
<dbReference type="Gene3D" id="3.30.559.30">
    <property type="entry name" value="Nonribosomal peptide synthetase, condensation domain"/>
    <property type="match status" value="2"/>
</dbReference>
<reference evidence="5 6" key="1">
    <citation type="submission" date="2016-11" db="EMBL/GenBank/DDBJ databases">
        <title>Whole genomes of Flavobacteriaceae.</title>
        <authorList>
            <person name="Stine C."/>
            <person name="Li C."/>
            <person name="Tadesse D."/>
        </authorList>
    </citation>
    <scope>NUCLEOTIDE SEQUENCE [LARGE SCALE GENOMIC DNA]</scope>
    <source>
        <strain evidence="5 6">DSM 18292</strain>
    </source>
</reference>
<dbReference type="Proteomes" id="UP000198345">
    <property type="component" value="Unassembled WGS sequence"/>
</dbReference>